<dbReference type="Proteomes" id="UP000646946">
    <property type="component" value="Unassembled WGS sequence"/>
</dbReference>
<name>A0A832UPA7_9ARCH</name>
<dbReference type="Pfam" id="PF02511">
    <property type="entry name" value="Thy1"/>
    <property type="match status" value="2"/>
</dbReference>
<dbReference type="PANTHER" id="PTHR34934:SF1">
    <property type="entry name" value="FLAVIN-DEPENDENT THYMIDYLATE SYNTHASE"/>
    <property type="match status" value="1"/>
</dbReference>
<dbReference type="PROSITE" id="PS51331">
    <property type="entry name" value="THYX"/>
    <property type="match status" value="2"/>
</dbReference>
<evidence type="ECO:0000313" key="2">
    <source>
        <dbReference type="Proteomes" id="UP000646946"/>
    </source>
</evidence>
<sequence>MISDEETAGPLNYEIVSPAPKIQLLRYFDKPFDFSISAARTCYSPRVINTEEVTADQKQRIGGGCFEGGHHTVFQHATFSFGLENVSRHFVWSFLHSHPFYNSEQSSQRYVRLNEIKATIPQIEGKENQNLYKKAVTRAWETYNQLTDLLLEDVVKIHEEIFNKKVADEKERKKLSKKAIEIARYVTPIAAHTSMVHTISGLTLYRLHKVINTMPTQWEQRIVIGEMVNAVKKADPDFFMFVQDPVPLEETPEYKFFQEQTQKTQPNSENFISEFDSQLGNYRSKLVSYLEEGPALMADAVRATMGLTKNQMSDNEAIDSVLNPSKNVYLTEALNVSTLSPLMRAMNHPYFVFKKKLSHTCDSQNQRHRMTSASRPVMVFVDTKKPDYITPYQITRNSEAQKVYDEFMKENWEYKNGLLENGVPIEHAQYVLPNALTLRLVESSNYLNLYHKWRLRSCLDAQREIWELTIEEMEQVGKIFPQLLKYSGPDCMVRFKAEVRPFCTQGNLWCGQPVWAWKKLETEKRAN</sequence>
<accession>A0A832UPA7</accession>
<dbReference type="PANTHER" id="PTHR34934">
    <property type="entry name" value="FLAVIN-DEPENDENT THYMIDYLATE SYNTHASE"/>
    <property type="match status" value="1"/>
</dbReference>
<proteinExistence type="predicted"/>
<dbReference type="GO" id="GO:0070402">
    <property type="term" value="F:NADPH binding"/>
    <property type="evidence" value="ECO:0007669"/>
    <property type="project" value="TreeGrafter"/>
</dbReference>
<reference evidence="1 2" key="1">
    <citation type="journal article" name="Nat. Commun.">
        <title>Undinarchaeota illuminate DPANN phylogeny and the impact of gene transfer on archaeal evolution.</title>
        <authorList>
            <person name="Dombrowski N."/>
            <person name="Williams T.A."/>
            <person name="Sun J."/>
            <person name="Woodcroft B.J."/>
            <person name="Lee J.H."/>
            <person name="Minh B.Q."/>
            <person name="Rinke C."/>
            <person name="Spang A."/>
        </authorList>
    </citation>
    <scope>NUCLEOTIDE SEQUENCE [LARGE SCALE GENOMIC DNA]</scope>
    <source>
        <strain evidence="1">MAG_bin1129</strain>
    </source>
</reference>
<dbReference type="InterPro" id="IPR003669">
    <property type="entry name" value="Thymidylate_synthase_ThyX"/>
</dbReference>
<dbReference type="InterPro" id="IPR036098">
    <property type="entry name" value="Thymidylate_synthase_ThyX_sf"/>
</dbReference>
<evidence type="ECO:0000313" key="1">
    <source>
        <dbReference type="EMBL" id="HIK00914.1"/>
    </source>
</evidence>
<gene>
    <name evidence="1" type="ORF">H1016_05265</name>
</gene>
<dbReference type="Gene3D" id="3.30.1360.170">
    <property type="match status" value="2"/>
</dbReference>
<organism evidence="1 2">
    <name type="scientific">Candidatus Naiadarchaeum limnaeum</name>
    <dbReference type="NCBI Taxonomy" id="2756139"/>
    <lineage>
        <taxon>Archaea</taxon>
        <taxon>Candidatus Undinarchaeota</taxon>
        <taxon>Candidatus Undinarchaeia</taxon>
        <taxon>Candidatus Naiadarchaeales</taxon>
        <taxon>Candidatus Naiadarchaeaceae</taxon>
        <taxon>Candidatus Naiadarchaeum</taxon>
    </lineage>
</organism>
<dbReference type="AlphaFoldDB" id="A0A832UPA7"/>
<dbReference type="CDD" id="cd20175">
    <property type="entry name" value="ThyX"/>
    <property type="match status" value="2"/>
</dbReference>
<dbReference type="EMBL" id="DVAB01000046">
    <property type="protein sequence ID" value="HIK00914.1"/>
    <property type="molecule type" value="Genomic_DNA"/>
</dbReference>
<dbReference type="GO" id="GO:0004799">
    <property type="term" value="F:thymidylate synthase activity"/>
    <property type="evidence" value="ECO:0007669"/>
    <property type="project" value="TreeGrafter"/>
</dbReference>
<protein>
    <submittedName>
        <fullName evidence="1">FAD-dependent thymidylate synthase</fullName>
    </submittedName>
</protein>
<dbReference type="GO" id="GO:0006231">
    <property type="term" value="P:dTMP biosynthetic process"/>
    <property type="evidence" value="ECO:0007669"/>
    <property type="project" value="InterPro"/>
</dbReference>
<dbReference type="GO" id="GO:0050660">
    <property type="term" value="F:flavin adenine dinucleotide binding"/>
    <property type="evidence" value="ECO:0007669"/>
    <property type="project" value="InterPro"/>
</dbReference>
<dbReference type="SUPFAM" id="SSF69796">
    <property type="entry name" value="Thymidylate synthase-complementing protein Thy1"/>
    <property type="match status" value="2"/>
</dbReference>
<comment type="caution">
    <text evidence="1">The sequence shown here is derived from an EMBL/GenBank/DDBJ whole genome shotgun (WGS) entry which is preliminary data.</text>
</comment>
<keyword evidence="2" id="KW-1185">Reference proteome</keyword>
<dbReference type="GO" id="GO:0050797">
    <property type="term" value="F:thymidylate synthase (FAD) activity"/>
    <property type="evidence" value="ECO:0007669"/>
    <property type="project" value="InterPro"/>
</dbReference>